<dbReference type="PANTHER" id="PTHR47271">
    <property type="entry name" value="ARGININE DEIMINASE"/>
    <property type="match status" value="1"/>
</dbReference>
<dbReference type="EMBL" id="JFHN01000045">
    <property type="protein sequence ID" value="EXU75487.1"/>
    <property type="molecule type" value="Genomic_DNA"/>
</dbReference>
<keyword evidence="5" id="KW-0963">Cytoplasm</keyword>
<dbReference type="Proteomes" id="UP000019918">
    <property type="component" value="Unassembled WGS sequence"/>
</dbReference>
<reference evidence="7 8" key="1">
    <citation type="submission" date="2014-02" db="EMBL/GenBank/DDBJ databases">
        <title>Draft genome of Erwinia mallotivora strain BT-MARDI, a papaya dieback pathogen.</title>
        <authorList>
            <person name="Redzuan R."/>
            <person name="Abu Bakar N."/>
            <person name="Badrun R."/>
            <person name="Mohd Raih M.F."/>
            <person name="Rozano L."/>
            <person name="Mat Amin N."/>
        </authorList>
    </citation>
    <scope>NUCLEOTIDE SEQUENCE [LARGE SCALE GENOMIC DNA]</scope>
    <source>
        <strain evidence="7 8">BT-MARDI</strain>
    </source>
</reference>
<comment type="pathway">
    <text evidence="1 5">Amino-acid degradation; L-arginine degradation via ADI pathway; carbamoyl phosphate from L-arginine: step 1/2.</text>
</comment>
<organism evidence="7 8">
    <name type="scientific">Erwinia mallotivora</name>
    <dbReference type="NCBI Taxonomy" id="69222"/>
    <lineage>
        <taxon>Bacteria</taxon>
        <taxon>Pseudomonadati</taxon>
        <taxon>Pseudomonadota</taxon>
        <taxon>Gammaproteobacteria</taxon>
        <taxon>Enterobacterales</taxon>
        <taxon>Erwiniaceae</taxon>
        <taxon>Erwinia</taxon>
    </lineage>
</organism>
<dbReference type="STRING" id="69222.BG55_09875"/>
<comment type="caution">
    <text evidence="7">The sequence shown here is derived from an EMBL/GenBank/DDBJ whole genome shotgun (WGS) entry which is preliminary data.</text>
</comment>
<proteinExistence type="inferred from homology"/>
<sequence length="406" mass="45513">MKKHFVGSEIGQLRSVLLHRPHLSLKRLTPSNCQSLLFDDVLSVEKAGEEHDIFSQTLRQQGVEVLLLTDLLSETLANAEAKSWLLDQQVSDYTLGPSFAADIRGWLAGVADSQLAHYLSGGLTYDEIPPAFSNMAIDLHAPDDFIMAPLPNHLFTRDTSCWIYNGVSINPMAKTARQRETNNLRAIYRWHPAFQQDDFIHYFNDETTNYQQATLEGGDVLVLGNGAVMIGMSERTTSCGIEFLARSLFQHQQASRVIAIELPRHRACMHLDTVMTQLDHDIFSVYPQVIDRNTRSWTLTSDGHGGLIRKEESSVMQAIEHALNLDHLRLITTGGDRFEAEREQWNDANNVLTVRPGVVIGYERNIWTNEKYDKAGVTVLAIPGNELGRGRGGARCMSCPLERDGL</sequence>
<dbReference type="NCBIfam" id="NF002381">
    <property type="entry name" value="PRK01388.1"/>
    <property type="match status" value="1"/>
</dbReference>
<dbReference type="OrthoDB" id="9807502at2"/>
<dbReference type="EC" id="3.5.3.6" evidence="5"/>
<dbReference type="RefSeq" id="WP_034936818.1">
    <property type="nucleotide sequence ID" value="NZ_JFHN01000045.1"/>
</dbReference>
<evidence type="ECO:0000256" key="3">
    <source>
        <dbReference type="ARBA" id="ARBA00022801"/>
    </source>
</evidence>
<dbReference type="HAMAP" id="MF_00242">
    <property type="entry name" value="Arg_deiminase"/>
    <property type="match status" value="1"/>
</dbReference>
<evidence type="ECO:0000256" key="4">
    <source>
        <dbReference type="ARBA" id="ARBA00049429"/>
    </source>
</evidence>
<dbReference type="GO" id="GO:0005737">
    <property type="term" value="C:cytoplasm"/>
    <property type="evidence" value="ECO:0007669"/>
    <property type="project" value="UniProtKB-SubCell"/>
</dbReference>
<dbReference type="InterPro" id="IPR003876">
    <property type="entry name" value="Arg_deiminase"/>
</dbReference>
<dbReference type="PIRSF" id="PIRSF006356">
    <property type="entry name" value="Arg_deiminase"/>
    <property type="match status" value="1"/>
</dbReference>
<dbReference type="SUPFAM" id="SSF55909">
    <property type="entry name" value="Pentein"/>
    <property type="match status" value="1"/>
</dbReference>
<evidence type="ECO:0000256" key="2">
    <source>
        <dbReference type="ARBA" id="ARBA00010206"/>
    </source>
</evidence>
<dbReference type="GO" id="GO:0019546">
    <property type="term" value="P:L-arginine deiminase pathway"/>
    <property type="evidence" value="ECO:0007669"/>
    <property type="project" value="UniProtKB-UniRule"/>
</dbReference>
<keyword evidence="3 5" id="KW-0378">Hydrolase</keyword>
<name>A0A014PX33_9GAMM</name>
<dbReference type="UniPathway" id="UPA00254">
    <property type="reaction ID" value="UER00364"/>
</dbReference>
<comment type="similarity">
    <text evidence="2 5">Belongs to the arginine deiminase family.</text>
</comment>
<dbReference type="PANTHER" id="PTHR47271:SF2">
    <property type="entry name" value="ARGININE DEIMINASE"/>
    <property type="match status" value="1"/>
</dbReference>
<evidence type="ECO:0000313" key="7">
    <source>
        <dbReference type="EMBL" id="EXU75487.1"/>
    </source>
</evidence>
<dbReference type="NCBIfam" id="TIGR01078">
    <property type="entry name" value="arcA"/>
    <property type="match status" value="1"/>
</dbReference>
<dbReference type="PATRIC" id="fig|69222.5.peg.2034"/>
<evidence type="ECO:0000256" key="5">
    <source>
        <dbReference type="HAMAP-Rule" id="MF_00242"/>
    </source>
</evidence>
<comment type="catalytic activity">
    <reaction evidence="4 5">
        <text>L-arginine + H2O = L-citrulline + NH4(+)</text>
        <dbReference type="Rhea" id="RHEA:19597"/>
        <dbReference type="ChEBI" id="CHEBI:15377"/>
        <dbReference type="ChEBI" id="CHEBI:28938"/>
        <dbReference type="ChEBI" id="CHEBI:32682"/>
        <dbReference type="ChEBI" id="CHEBI:57743"/>
        <dbReference type="EC" id="3.5.3.6"/>
    </reaction>
</comment>
<keyword evidence="5" id="KW-0056">Arginine metabolism</keyword>
<dbReference type="Pfam" id="PF02274">
    <property type="entry name" value="ADI"/>
    <property type="match status" value="1"/>
</dbReference>
<accession>A0A014PX33</accession>
<evidence type="ECO:0000313" key="8">
    <source>
        <dbReference type="Proteomes" id="UP000019918"/>
    </source>
</evidence>
<dbReference type="Gene3D" id="3.75.10.10">
    <property type="entry name" value="L-arginine/glycine Amidinotransferase, Chain A"/>
    <property type="match status" value="1"/>
</dbReference>
<feature type="active site" description="Amidino-cysteine intermediate" evidence="5 6">
    <location>
        <position position="396"/>
    </location>
</feature>
<dbReference type="Gene3D" id="1.10.3930.10">
    <property type="entry name" value="Arginine deiminase"/>
    <property type="match status" value="1"/>
</dbReference>
<dbReference type="PRINTS" id="PR01466">
    <property type="entry name" value="ARGDEIMINASE"/>
</dbReference>
<dbReference type="GO" id="GO:0016990">
    <property type="term" value="F:arginine deiminase activity"/>
    <property type="evidence" value="ECO:0007669"/>
    <property type="project" value="UniProtKB-UniRule"/>
</dbReference>
<protein>
    <recommendedName>
        <fullName evidence="5">Arginine deiminase</fullName>
        <shortName evidence="5">ADI</shortName>
        <ecNumber evidence="5">3.5.3.6</ecNumber>
    </recommendedName>
    <alternativeName>
        <fullName evidence="5">Arginine dihydrolase</fullName>
        <shortName evidence="5">AD</shortName>
    </alternativeName>
</protein>
<comment type="subcellular location">
    <subcellularLocation>
        <location evidence="5">Cytoplasm</location>
    </subcellularLocation>
</comment>
<evidence type="ECO:0000256" key="1">
    <source>
        <dbReference type="ARBA" id="ARBA00005213"/>
    </source>
</evidence>
<gene>
    <name evidence="5" type="primary">arcA</name>
    <name evidence="7" type="ORF">BG55_09875</name>
</gene>
<keyword evidence="8" id="KW-1185">Reference proteome</keyword>
<evidence type="ECO:0000256" key="6">
    <source>
        <dbReference type="PIRSR" id="PIRSR006356-1"/>
    </source>
</evidence>
<dbReference type="AlphaFoldDB" id="A0A014PX33"/>